<comment type="caution">
    <text evidence="5">The sequence shown here is derived from an EMBL/GenBank/DDBJ whole genome shotgun (WGS) entry which is preliminary data.</text>
</comment>
<sequence>MNKRLLIADDHPLYREAVRGQVERLIPGATIDEAASLEEALAFHGRYDLIVVDFQMPGMTIDAGVPRLVAAFPGCPVAMMSGVARPREVRAALKAGARGFLPKTLPAAALAAALEILFAGGTYVPLETVLDEESGDEIASDTPVRAVPSWMESLSPRDRRILVAIGRGLTNKEIARELELAEVTIKVNLQQIFRKIGARTRSEAAVIAVRAGLLGD</sequence>
<dbReference type="EMBL" id="BOPV01000001">
    <property type="protein sequence ID" value="GIL41381.1"/>
    <property type="molecule type" value="Genomic_DNA"/>
</dbReference>
<keyword evidence="1 2" id="KW-0597">Phosphoprotein</keyword>
<dbReference type="InterPro" id="IPR036388">
    <property type="entry name" value="WH-like_DNA-bd_sf"/>
</dbReference>
<dbReference type="CDD" id="cd06170">
    <property type="entry name" value="LuxR_C_like"/>
    <property type="match status" value="1"/>
</dbReference>
<dbReference type="InterPro" id="IPR011006">
    <property type="entry name" value="CheY-like_superfamily"/>
</dbReference>
<dbReference type="CDD" id="cd17535">
    <property type="entry name" value="REC_NarL-like"/>
    <property type="match status" value="1"/>
</dbReference>
<dbReference type="GO" id="GO:0003677">
    <property type="term" value="F:DNA binding"/>
    <property type="evidence" value="ECO:0007669"/>
    <property type="project" value="UniProtKB-KW"/>
</dbReference>
<name>A0A8S8XHB4_9PROT</name>
<keyword evidence="6" id="KW-1185">Reference proteome</keyword>
<dbReference type="InterPro" id="IPR001789">
    <property type="entry name" value="Sig_transdc_resp-reg_receiver"/>
</dbReference>
<evidence type="ECO:0000256" key="1">
    <source>
        <dbReference type="ARBA" id="ARBA00022553"/>
    </source>
</evidence>
<dbReference type="SUPFAM" id="SSF52172">
    <property type="entry name" value="CheY-like"/>
    <property type="match status" value="1"/>
</dbReference>
<evidence type="ECO:0000259" key="3">
    <source>
        <dbReference type="PROSITE" id="PS50043"/>
    </source>
</evidence>
<dbReference type="RefSeq" id="WP_420244844.1">
    <property type="nucleotide sequence ID" value="NZ_BOPV01000001.1"/>
</dbReference>
<dbReference type="GO" id="GO:0006355">
    <property type="term" value="P:regulation of DNA-templated transcription"/>
    <property type="evidence" value="ECO:0007669"/>
    <property type="project" value="InterPro"/>
</dbReference>
<dbReference type="SMART" id="SM00448">
    <property type="entry name" value="REC"/>
    <property type="match status" value="1"/>
</dbReference>
<dbReference type="GO" id="GO:0000160">
    <property type="term" value="P:phosphorelay signal transduction system"/>
    <property type="evidence" value="ECO:0007669"/>
    <property type="project" value="InterPro"/>
</dbReference>
<dbReference type="InterPro" id="IPR000792">
    <property type="entry name" value="Tscrpt_reg_LuxR_C"/>
</dbReference>
<reference evidence="5" key="1">
    <citation type="submission" date="2021-02" db="EMBL/GenBank/DDBJ databases">
        <title>Genome sequence of Rhodospirillales sp. strain TMPK1 isolated from soil.</title>
        <authorList>
            <person name="Nakai R."/>
            <person name="Kusada H."/>
            <person name="Tamaki H."/>
        </authorList>
    </citation>
    <scope>NUCLEOTIDE SEQUENCE</scope>
    <source>
        <strain evidence="5">TMPK1</strain>
    </source>
</reference>
<dbReference type="PANTHER" id="PTHR45566">
    <property type="entry name" value="HTH-TYPE TRANSCRIPTIONAL REGULATOR YHJB-RELATED"/>
    <property type="match status" value="1"/>
</dbReference>
<feature type="modified residue" description="4-aspartylphosphate" evidence="2">
    <location>
        <position position="53"/>
    </location>
</feature>
<accession>A0A8S8XHB4</accession>
<gene>
    <name evidence="5" type="ORF">TMPK1_36180</name>
</gene>
<dbReference type="PRINTS" id="PR00038">
    <property type="entry name" value="HTHLUXR"/>
</dbReference>
<feature type="domain" description="Response regulatory" evidence="4">
    <location>
        <begin position="4"/>
        <end position="118"/>
    </location>
</feature>
<dbReference type="SMART" id="SM00421">
    <property type="entry name" value="HTH_LUXR"/>
    <property type="match status" value="1"/>
</dbReference>
<dbReference type="PROSITE" id="PS50043">
    <property type="entry name" value="HTH_LUXR_2"/>
    <property type="match status" value="1"/>
</dbReference>
<dbReference type="InterPro" id="IPR051015">
    <property type="entry name" value="EvgA-like"/>
</dbReference>
<dbReference type="AlphaFoldDB" id="A0A8S8XHB4"/>
<protein>
    <submittedName>
        <fullName evidence="5">DNA-binding response regulator</fullName>
    </submittedName>
</protein>
<evidence type="ECO:0000259" key="4">
    <source>
        <dbReference type="PROSITE" id="PS50110"/>
    </source>
</evidence>
<evidence type="ECO:0000256" key="2">
    <source>
        <dbReference type="PROSITE-ProRule" id="PRU00169"/>
    </source>
</evidence>
<dbReference type="PROSITE" id="PS50110">
    <property type="entry name" value="RESPONSE_REGULATORY"/>
    <property type="match status" value="1"/>
</dbReference>
<dbReference type="Proteomes" id="UP000681075">
    <property type="component" value="Unassembled WGS sequence"/>
</dbReference>
<dbReference type="Pfam" id="PF00072">
    <property type="entry name" value="Response_reg"/>
    <property type="match status" value="1"/>
</dbReference>
<evidence type="ECO:0000313" key="6">
    <source>
        <dbReference type="Proteomes" id="UP000681075"/>
    </source>
</evidence>
<proteinExistence type="predicted"/>
<evidence type="ECO:0000313" key="5">
    <source>
        <dbReference type="EMBL" id="GIL41381.1"/>
    </source>
</evidence>
<keyword evidence="5" id="KW-0238">DNA-binding</keyword>
<dbReference type="PANTHER" id="PTHR45566:SF2">
    <property type="entry name" value="NARL SUBFAMILY"/>
    <property type="match status" value="1"/>
</dbReference>
<dbReference type="InterPro" id="IPR058245">
    <property type="entry name" value="NreC/VraR/RcsB-like_REC"/>
</dbReference>
<dbReference type="Gene3D" id="3.40.50.2300">
    <property type="match status" value="1"/>
</dbReference>
<feature type="domain" description="HTH luxR-type" evidence="3">
    <location>
        <begin position="147"/>
        <end position="212"/>
    </location>
</feature>
<dbReference type="Gene3D" id="1.10.10.10">
    <property type="entry name" value="Winged helix-like DNA-binding domain superfamily/Winged helix DNA-binding domain"/>
    <property type="match status" value="1"/>
</dbReference>
<dbReference type="Pfam" id="PF00196">
    <property type="entry name" value="GerE"/>
    <property type="match status" value="1"/>
</dbReference>
<organism evidence="5 6">
    <name type="scientific">Roseiterribacter gracilis</name>
    <dbReference type="NCBI Taxonomy" id="2812848"/>
    <lineage>
        <taxon>Bacteria</taxon>
        <taxon>Pseudomonadati</taxon>
        <taxon>Pseudomonadota</taxon>
        <taxon>Alphaproteobacteria</taxon>
        <taxon>Rhodospirillales</taxon>
        <taxon>Roseiterribacteraceae</taxon>
        <taxon>Roseiterribacter</taxon>
    </lineage>
</organism>